<keyword evidence="2" id="KW-0328">Glycosyltransferase</keyword>
<evidence type="ECO:0000256" key="9">
    <source>
        <dbReference type="ARBA" id="ARBA00048317"/>
    </source>
</evidence>
<comment type="catalytic activity">
    <reaction evidence="9">
        <text>L-seryl-[protein] + UDP-N-acetyl-alpha-D-glucosamine = 3-O-(N-acetyl-beta-D-glucosaminyl)-L-seryl-[protein] + UDP + H(+)</text>
        <dbReference type="Rhea" id="RHEA:48904"/>
        <dbReference type="Rhea" id="RHEA-COMP:9863"/>
        <dbReference type="Rhea" id="RHEA-COMP:12251"/>
        <dbReference type="ChEBI" id="CHEBI:15378"/>
        <dbReference type="ChEBI" id="CHEBI:29999"/>
        <dbReference type="ChEBI" id="CHEBI:57705"/>
        <dbReference type="ChEBI" id="CHEBI:58223"/>
        <dbReference type="ChEBI" id="CHEBI:90838"/>
        <dbReference type="EC" id="2.4.1.255"/>
    </reaction>
</comment>
<evidence type="ECO:0000256" key="7">
    <source>
        <dbReference type="ARBA" id="ARBA00040944"/>
    </source>
</evidence>
<comment type="caution">
    <text evidence="12">The sequence shown here is derived from an EMBL/GenBank/DDBJ whole genome shotgun (WGS) entry which is preliminary data.</text>
</comment>
<keyword evidence="4" id="KW-0732">Signal</keyword>
<evidence type="ECO:0000256" key="3">
    <source>
        <dbReference type="ARBA" id="ARBA00022679"/>
    </source>
</evidence>
<evidence type="ECO:0000259" key="11">
    <source>
        <dbReference type="Pfam" id="PF04577"/>
    </source>
</evidence>
<dbReference type="PANTHER" id="PTHR20961">
    <property type="entry name" value="GLYCOSYLTRANSFERASE"/>
    <property type="match status" value="1"/>
</dbReference>
<dbReference type="Proteomes" id="UP001208570">
    <property type="component" value="Unassembled WGS sequence"/>
</dbReference>
<keyword evidence="5" id="KW-0256">Endoplasmic reticulum</keyword>
<keyword evidence="6" id="KW-0325">Glycoprotein</keyword>
<dbReference type="AlphaFoldDB" id="A0AAD9K2D0"/>
<evidence type="ECO:0000256" key="1">
    <source>
        <dbReference type="ARBA" id="ARBA00011970"/>
    </source>
</evidence>
<dbReference type="GO" id="GO:0097363">
    <property type="term" value="F:protein O-acetylglucosaminyltransferase activity"/>
    <property type="evidence" value="ECO:0007669"/>
    <property type="project" value="UniProtKB-EC"/>
</dbReference>
<accession>A0AAD9K2D0</accession>
<evidence type="ECO:0000256" key="4">
    <source>
        <dbReference type="ARBA" id="ARBA00022729"/>
    </source>
</evidence>
<evidence type="ECO:0000256" key="8">
    <source>
        <dbReference type="ARBA" id="ARBA00042574"/>
    </source>
</evidence>
<proteinExistence type="predicted"/>
<protein>
    <recommendedName>
        <fullName evidence="7">EGF domain-specific O-linked N-acetylglucosamine transferase</fullName>
        <ecNumber evidence="1">2.4.1.255</ecNumber>
    </recommendedName>
    <alternativeName>
        <fullName evidence="8">Extracellular O-linked N-acetylglucosamine transferase</fullName>
    </alternativeName>
</protein>
<name>A0AAD9K2D0_9ANNE</name>
<dbReference type="InterPro" id="IPR049625">
    <property type="entry name" value="Glyco_transf_61_cat"/>
</dbReference>
<dbReference type="InterPro" id="IPR007657">
    <property type="entry name" value="Glycosyltransferase_61"/>
</dbReference>
<dbReference type="EC" id="2.4.1.255" evidence="1"/>
<keyword evidence="13" id="KW-1185">Reference proteome</keyword>
<dbReference type="EMBL" id="JAODUP010000076">
    <property type="protein sequence ID" value="KAK2163636.1"/>
    <property type="molecule type" value="Genomic_DNA"/>
</dbReference>
<evidence type="ECO:0000256" key="5">
    <source>
        <dbReference type="ARBA" id="ARBA00022824"/>
    </source>
</evidence>
<evidence type="ECO:0000256" key="6">
    <source>
        <dbReference type="ARBA" id="ARBA00023180"/>
    </source>
</evidence>
<evidence type="ECO:0000313" key="13">
    <source>
        <dbReference type="Proteomes" id="UP001208570"/>
    </source>
</evidence>
<comment type="catalytic activity">
    <reaction evidence="10">
        <text>L-threonyl-[protein] + UDP-N-acetyl-alpha-D-glucosamine = 3-O-(N-acetyl-beta-D-glucosaminyl)-L-threonyl-[protein] + UDP + H(+)</text>
        <dbReference type="Rhea" id="RHEA:48908"/>
        <dbReference type="Rhea" id="RHEA-COMP:11060"/>
        <dbReference type="Rhea" id="RHEA-COMP:12252"/>
        <dbReference type="ChEBI" id="CHEBI:15378"/>
        <dbReference type="ChEBI" id="CHEBI:30013"/>
        <dbReference type="ChEBI" id="CHEBI:57705"/>
        <dbReference type="ChEBI" id="CHEBI:58223"/>
        <dbReference type="ChEBI" id="CHEBI:90840"/>
        <dbReference type="EC" id="2.4.1.255"/>
    </reaction>
</comment>
<reference evidence="12" key="1">
    <citation type="journal article" date="2023" name="Mol. Biol. Evol.">
        <title>Third-Generation Sequencing Reveals the Adaptive Role of the Epigenome in Three Deep-Sea Polychaetes.</title>
        <authorList>
            <person name="Perez M."/>
            <person name="Aroh O."/>
            <person name="Sun Y."/>
            <person name="Lan Y."/>
            <person name="Juniper S.K."/>
            <person name="Young C.R."/>
            <person name="Angers B."/>
            <person name="Qian P.Y."/>
        </authorList>
    </citation>
    <scope>NUCLEOTIDE SEQUENCE</scope>
    <source>
        <strain evidence="12">P08H-3</strain>
    </source>
</reference>
<evidence type="ECO:0000313" key="12">
    <source>
        <dbReference type="EMBL" id="KAK2163636.1"/>
    </source>
</evidence>
<evidence type="ECO:0000256" key="2">
    <source>
        <dbReference type="ARBA" id="ARBA00022676"/>
    </source>
</evidence>
<dbReference type="PANTHER" id="PTHR20961:SF148">
    <property type="entry name" value="EGF DOMAIN-SPECIFIC O-LINKED N-ACETYLGLUCOSAMINE TRANSFERASE"/>
    <property type="match status" value="1"/>
</dbReference>
<feature type="domain" description="Glycosyltransferase 61 catalytic" evidence="11">
    <location>
        <begin position="374"/>
        <end position="495"/>
    </location>
</feature>
<dbReference type="Pfam" id="PF04577">
    <property type="entry name" value="Glyco_transf_61"/>
    <property type="match status" value="1"/>
</dbReference>
<evidence type="ECO:0000256" key="10">
    <source>
        <dbReference type="ARBA" id="ARBA00049432"/>
    </source>
</evidence>
<gene>
    <name evidence="12" type="ORF">LSH36_76g06021</name>
</gene>
<sequence length="565" mass="65943">MTVHRFIYKICWRNKIVLPLFLLLSVLIALAVIFQDASFEYSPDGKLQIKYRLVPKSNSKWLVGDGQKSTFVSPDKEIALVWKNDHLQIDSDSIFGHSHSTLAAVGNDVRIAHVAEGAVTNLVGTVHQRISLDKLQDTEWARLSGRNQRRRKKKSHLKFKPVWSRSLYYNQGDPPEQFKVWRTYTDNFCDGQFIGYFNEFAHLRNVIVDKGLIISERTGGEKLQDVINQPEEAEYFSYDEGAFEQKCKNGRPSYYFNNNNHMNDWLYSLQSRDMHPDNVDFVQNEFVIAIVRYEYVNIYHTMSDWYNAFLMMQFFNKTQWETNIVLFDAHPQGSLDSTWHILFNTTRRISVLPKRTLFSNMVWNILGYNSPMLDHYGPGMPLIEEFRNFFLMSFDISGESELNCAELNVLFIWRRDYVAHPRNPTGTISRKIYNEKELMKSVQEKYPTYRIRGMQIDMFDMRKQLSAIVSTDILIGMHGAGLTHSLFLPAHAAVIEMIPNYWSAAFDHFYAISKWRNLIYKKWSNEDPHNEVPNGYTKIPTGVVHSLLKSVIKEMCHKVAPIIQH</sequence>
<keyword evidence="3" id="KW-0808">Transferase</keyword>
<organism evidence="12 13">
    <name type="scientific">Paralvinella palmiformis</name>
    <dbReference type="NCBI Taxonomy" id="53620"/>
    <lineage>
        <taxon>Eukaryota</taxon>
        <taxon>Metazoa</taxon>
        <taxon>Spiralia</taxon>
        <taxon>Lophotrochozoa</taxon>
        <taxon>Annelida</taxon>
        <taxon>Polychaeta</taxon>
        <taxon>Sedentaria</taxon>
        <taxon>Canalipalpata</taxon>
        <taxon>Terebellida</taxon>
        <taxon>Terebelliformia</taxon>
        <taxon>Alvinellidae</taxon>
        <taxon>Paralvinella</taxon>
    </lineage>
</organism>